<comment type="caution">
    <text evidence="2">The sequence shown here is derived from an EMBL/GenBank/DDBJ whole genome shotgun (WGS) entry which is preliminary data.</text>
</comment>
<evidence type="ECO:0008006" key="4">
    <source>
        <dbReference type="Google" id="ProtNLM"/>
    </source>
</evidence>
<name>A0ABN2V4H1_9ACTN</name>
<evidence type="ECO:0000313" key="2">
    <source>
        <dbReference type="EMBL" id="GAA2051500.1"/>
    </source>
</evidence>
<evidence type="ECO:0000313" key="3">
    <source>
        <dbReference type="Proteomes" id="UP001500751"/>
    </source>
</evidence>
<organism evidence="2 3">
    <name type="scientific">Catenulispora yoronensis</name>
    <dbReference type="NCBI Taxonomy" id="450799"/>
    <lineage>
        <taxon>Bacteria</taxon>
        <taxon>Bacillati</taxon>
        <taxon>Actinomycetota</taxon>
        <taxon>Actinomycetes</taxon>
        <taxon>Catenulisporales</taxon>
        <taxon>Catenulisporaceae</taxon>
        <taxon>Catenulispora</taxon>
    </lineage>
</organism>
<sequence length="230" mass="23725">MLIALSAVPFTRPPCRVDCKPSPDPSPSQGWMVVALGVLALLIGIAVARWGPRSGPDAGHAADEATARVGGVVSVLGVVAVVAGVVMALWDRSAVESSKKELRQDATTFASLVVAGPVTCREVGSMNHGSGGTASCDGSPRSYAMNGQYTDSVGILAVKYVFSTAFSTNGEVTVNDPLNHRSLCVRVPDTDVLGAAAPETLRPPYDIFAKMDVSPFIADGACPDAPPPGY</sequence>
<keyword evidence="1" id="KW-0812">Transmembrane</keyword>
<gene>
    <name evidence="2" type="ORF">GCM10009839_68100</name>
</gene>
<feature type="transmembrane region" description="Helical" evidence="1">
    <location>
        <begin position="29"/>
        <end position="48"/>
    </location>
</feature>
<feature type="transmembrane region" description="Helical" evidence="1">
    <location>
        <begin position="69"/>
        <end position="90"/>
    </location>
</feature>
<evidence type="ECO:0000256" key="1">
    <source>
        <dbReference type="SAM" id="Phobius"/>
    </source>
</evidence>
<reference evidence="2 3" key="1">
    <citation type="journal article" date="2019" name="Int. J. Syst. Evol. Microbiol.">
        <title>The Global Catalogue of Microorganisms (GCM) 10K type strain sequencing project: providing services to taxonomists for standard genome sequencing and annotation.</title>
        <authorList>
            <consortium name="The Broad Institute Genomics Platform"/>
            <consortium name="The Broad Institute Genome Sequencing Center for Infectious Disease"/>
            <person name="Wu L."/>
            <person name="Ma J."/>
        </authorList>
    </citation>
    <scope>NUCLEOTIDE SEQUENCE [LARGE SCALE GENOMIC DNA]</scope>
    <source>
        <strain evidence="2 3">JCM 16014</strain>
    </source>
</reference>
<dbReference type="EMBL" id="BAAAQN010000051">
    <property type="protein sequence ID" value="GAA2051500.1"/>
    <property type="molecule type" value="Genomic_DNA"/>
</dbReference>
<accession>A0ABN2V4H1</accession>
<proteinExistence type="predicted"/>
<protein>
    <recommendedName>
        <fullName evidence="4">DUF4190 domain-containing protein</fullName>
    </recommendedName>
</protein>
<keyword evidence="1" id="KW-0472">Membrane</keyword>
<keyword evidence="3" id="KW-1185">Reference proteome</keyword>
<keyword evidence="1" id="KW-1133">Transmembrane helix</keyword>
<dbReference type="Proteomes" id="UP001500751">
    <property type="component" value="Unassembled WGS sequence"/>
</dbReference>